<dbReference type="Proteomes" id="UP001212997">
    <property type="component" value="Unassembled WGS sequence"/>
</dbReference>
<dbReference type="EMBL" id="JANAWD010001125">
    <property type="protein sequence ID" value="KAJ3474195.1"/>
    <property type="molecule type" value="Genomic_DNA"/>
</dbReference>
<comment type="caution">
    <text evidence="2">The sequence shown here is derived from an EMBL/GenBank/DDBJ whole genome shotgun (WGS) entry which is preliminary data.</text>
</comment>
<evidence type="ECO:0000313" key="2">
    <source>
        <dbReference type="EMBL" id="KAJ3474195.1"/>
    </source>
</evidence>
<reference evidence="2" key="1">
    <citation type="submission" date="2022-07" db="EMBL/GenBank/DDBJ databases">
        <title>Genome Sequence of Physisporinus lineatus.</title>
        <authorList>
            <person name="Buettner E."/>
        </authorList>
    </citation>
    <scope>NUCLEOTIDE SEQUENCE</scope>
    <source>
        <strain evidence="2">VT162</strain>
    </source>
</reference>
<organism evidence="2 3">
    <name type="scientific">Meripilus lineatus</name>
    <dbReference type="NCBI Taxonomy" id="2056292"/>
    <lineage>
        <taxon>Eukaryota</taxon>
        <taxon>Fungi</taxon>
        <taxon>Dikarya</taxon>
        <taxon>Basidiomycota</taxon>
        <taxon>Agaricomycotina</taxon>
        <taxon>Agaricomycetes</taxon>
        <taxon>Polyporales</taxon>
        <taxon>Meripilaceae</taxon>
        <taxon>Meripilus</taxon>
    </lineage>
</organism>
<dbReference type="AlphaFoldDB" id="A0AAD5UPK8"/>
<feature type="region of interest" description="Disordered" evidence="1">
    <location>
        <begin position="1"/>
        <end position="167"/>
    </location>
</feature>
<sequence length="462" mass="53361">MSNGDHSDRSNDQTDMAGRRRTRDTASELMEILQAGTTNGTRHGSHPPSSSSNEDVADFYLSLPSQPAITNDITPNLSDHSEETPHPEGRMESQAAEAEEAEEGRGREEPEEEGREEGIREQRPGTPFHTVQPTFSQPLPVETQPIRTSLHPTDVPEPTTSQAPSMDETDNDFLRTAGFESVSWGDVVALLLREQNYSVDELRKLVEEATENHTNERLVHALCSICCQDHGWHPIFPLDEIQRQSRASNSRHQARRETYYDMQERLNLDLNQPLLRRQSTYPRRITPRDEGYIPYNLIIGRRPNPSGFIVRPPVATFRLPTFADEAQRKHPGERTVLGYGSHEWGIVPTSLFHWEWNIHAQYVNLNDFEHRKRIYVVQQYSLVHGSDWEGYENIYKMHYLTPHNTTRLIGVKIMYTGREYRIGTDINHVQGWFVDQELPFTEHTKNPPFMVKWDDFITQNER</sequence>
<keyword evidence="3" id="KW-1185">Reference proteome</keyword>
<feature type="compositionally biased region" description="Polar residues" evidence="1">
    <location>
        <begin position="63"/>
        <end position="78"/>
    </location>
</feature>
<feature type="compositionally biased region" description="Polar residues" evidence="1">
    <location>
        <begin position="35"/>
        <end position="54"/>
    </location>
</feature>
<protein>
    <submittedName>
        <fullName evidence="2">Uncharacterized protein</fullName>
    </submittedName>
</protein>
<evidence type="ECO:0000313" key="3">
    <source>
        <dbReference type="Proteomes" id="UP001212997"/>
    </source>
</evidence>
<proteinExistence type="predicted"/>
<evidence type="ECO:0000256" key="1">
    <source>
        <dbReference type="SAM" id="MobiDB-lite"/>
    </source>
</evidence>
<feature type="compositionally biased region" description="Basic and acidic residues" evidence="1">
    <location>
        <begin position="79"/>
        <end position="91"/>
    </location>
</feature>
<gene>
    <name evidence="2" type="ORF">NLI96_g12596</name>
</gene>
<accession>A0AAD5UPK8</accession>
<name>A0AAD5UPK8_9APHY</name>
<feature type="compositionally biased region" description="Basic and acidic residues" evidence="1">
    <location>
        <begin position="1"/>
        <end position="12"/>
    </location>
</feature>